<protein>
    <submittedName>
        <fullName evidence="1">Uncharacterized protein</fullName>
    </submittedName>
</protein>
<evidence type="ECO:0000313" key="2">
    <source>
        <dbReference type="Proteomes" id="UP000198870"/>
    </source>
</evidence>
<keyword evidence="2" id="KW-1185">Reference proteome</keyword>
<accession>A0A1G5CKJ7</accession>
<gene>
    <name evidence="1" type="ORF">SAMN05216233_10370</name>
</gene>
<dbReference type="EMBL" id="FMUX01000003">
    <property type="protein sequence ID" value="SCY02916.1"/>
    <property type="molecule type" value="Genomic_DNA"/>
</dbReference>
<reference evidence="1 2" key="1">
    <citation type="submission" date="2016-10" db="EMBL/GenBank/DDBJ databases">
        <authorList>
            <person name="de Groot N.N."/>
        </authorList>
    </citation>
    <scope>NUCLEOTIDE SEQUENCE [LARGE SCALE GENOMIC DNA]</scope>
    <source>
        <strain evidence="1 2">AA1</strain>
    </source>
</reference>
<proteinExistence type="predicted"/>
<dbReference type="AlphaFoldDB" id="A0A1G5CKJ7"/>
<dbReference type="OrthoDB" id="5416809at2"/>
<evidence type="ECO:0000313" key="1">
    <source>
        <dbReference type="EMBL" id="SCY02916.1"/>
    </source>
</evidence>
<organism evidence="1 2">
    <name type="scientific">Desulfoluna spongiiphila</name>
    <dbReference type="NCBI Taxonomy" id="419481"/>
    <lineage>
        <taxon>Bacteria</taxon>
        <taxon>Pseudomonadati</taxon>
        <taxon>Thermodesulfobacteriota</taxon>
        <taxon>Desulfobacteria</taxon>
        <taxon>Desulfobacterales</taxon>
        <taxon>Desulfolunaceae</taxon>
        <taxon>Desulfoluna</taxon>
    </lineage>
</organism>
<dbReference type="RefSeq" id="WP_092209157.1">
    <property type="nucleotide sequence ID" value="NZ_FMUX01000003.1"/>
</dbReference>
<sequence length="173" mass="19881">MESAQDNLARYLEMETILNRFFGIFDFCLKGCVLPELERNGNQPFAACCKDKYYKVYDLDHPSFDLLREERERLYGKPEGVKNSSLVSPCEYHTDTGCVLPTCKSPICLAFMCRKSIDALREGYGIYTYDYLGFNYALEWILTGDMSLADYTEFRQSCLDMIDTLDAQSGKAH</sequence>
<dbReference type="Proteomes" id="UP000198870">
    <property type="component" value="Unassembled WGS sequence"/>
</dbReference>
<name>A0A1G5CKJ7_9BACT</name>